<name>A0A7C9F957_9BACT</name>
<dbReference type="GO" id="GO:0003899">
    <property type="term" value="F:DNA-directed RNA polymerase activity"/>
    <property type="evidence" value="ECO:0007669"/>
    <property type="project" value="InterPro"/>
</dbReference>
<dbReference type="InterPro" id="IPR036977">
    <property type="entry name" value="DNA_primase_Znf_CHC2"/>
</dbReference>
<dbReference type="InterPro" id="IPR002694">
    <property type="entry name" value="Znf_CHC2"/>
</dbReference>
<dbReference type="Gene3D" id="3.90.580.10">
    <property type="entry name" value="Zinc finger, CHC2-type domain"/>
    <property type="match status" value="1"/>
</dbReference>
<gene>
    <name evidence="2" type="ORF">GBK04_28580</name>
</gene>
<sequence>MNSDQAKKLSLPDLLTKLGHSPVRVRKQGNELWYCSPFRKEAEPSFHTSFIGGKWIWNDFGDQGGTVIDFVMRYENLTSIKDALAYLSDHFQPGLFSNPAPQPSFSFQQQPDREAVENFLEDRQLELIDARPITKPLILSYLAKERHIPSDLARKYLREVHYRNTATGKEYFAFGMQNQAGGYEIRVASSKYNFKSALNARDITVIPGSQAEAKTVHVFEGMTDFLSYLVLTGTDTLPEDAIIMHSLSSFPRTVAYIRSQDYQAVKTYLDNDKAGEKGTARFQTEFGSSFLPQGEFFSPTMI</sequence>
<reference evidence="2 3" key="1">
    <citation type="submission" date="2019-10" db="EMBL/GenBank/DDBJ databases">
        <title>Draft Genome Sequence of Cytophagaceae sp. SJW1-29.</title>
        <authorList>
            <person name="Choi A."/>
        </authorList>
    </citation>
    <scope>NUCLEOTIDE SEQUENCE [LARGE SCALE GENOMIC DNA]</scope>
    <source>
        <strain evidence="2 3">SJW1-29</strain>
    </source>
</reference>
<evidence type="ECO:0000313" key="2">
    <source>
        <dbReference type="EMBL" id="MPR37186.1"/>
    </source>
</evidence>
<evidence type="ECO:0000259" key="1">
    <source>
        <dbReference type="Pfam" id="PF01807"/>
    </source>
</evidence>
<dbReference type="Pfam" id="PF13155">
    <property type="entry name" value="Toprim_2"/>
    <property type="match status" value="1"/>
</dbReference>
<evidence type="ECO:0000313" key="3">
    <source>
        <dbReference type="Proteomes" id="UP000479293"/>
    </source>
</evidence>
<dbReference type="GO" id="GO:0003677">
    <property type="term" value="F:DNA binding"/>
    <property type="evidence" value="ECO:0007669"/>
    <property type="project" value="InterPro"/>
</dbReference>
<dbReference type="EMBL" id="WHLY01000003">
    <property type="protein sequence ID" value="MPR37186.1"/>
    <property type="molecule type" value="Genomic_DNA"/>
</dbReference>
<proteinExistence type="predicted"/>
<comment type="caution">
    <text evidence="2">The sequence shown here is derived from an EMBL/GenBank/DDBJ whole genome shotgun (WGS) entry which is preliminary data.</text>
</comment>
<dbReference type="Pfam" id="PF01807">
    <property type="entry name" value="Zn_ribbon_DnaG"/>
    <property type="match status" value="1"/>
</dbReference>
<protein>
    <recommendedName>
        <fullName evidence="1">Zinc finger CHC2-type domain-containing protein</fullName>
    </recommendedName>
</protein>
<dbReference type="GO" id="GO:0008270">
    <property type="term" value="F:zinc ion binding"/>
    <property type="evidence" value="ECO:0007669"/>
    <property type="project" value="InterPro"/>
</dbReference>
<organism evidence="2 3">
    <name type="scientific">Salmonirosea aquatica</name>
    <dbReference type="NCBI Taxonomy" id="2654236"/>
    <lineage>
        <taxon>Bacteria</taxon>
        <taxon>Pseudomonadati</taxon>
        <taxon>Bacteroidota</taxon>
        <taxon>Cytophagia</taxon>
        <taxon>Cytophagales</taxon>
        <taxon>Spirosomataceae</taxon>
        <taxon>Salmonirosea</taxon>
    </lineage>
</organism>
<dbReference type="GO" id="GO:0006260">
    <property type="term" value="P:DNA replication"/>
    <property type="evidence" value="ECO:0007669"/>
    <property type="project" value="InterPro"/>
</dbReference>
<accession>A0A7C9F957</accession>
<dbReference type="AlphaFoldDB" id="A0A7C9F957"/>
<dbReference type="Proteomes" id="UP000479293">
    <property type="component" value="Unassembled WGS sequence"/>
</dbReference>
<dbReference type="SUPFAM" id="SSF57783">
    <property type="entry name" value="Zinc beta-ribbon"/>
    <property type="match status" value="1"/>
</dbReference>
<keyword evidence="3" id="KW-1185">Reference proteome</keyword>
<feature type="domain" description="Zinc finger CHC2-type" evidence="1">
    <location>
        <begin position="21"/>
        <end position="91"/>
    </location>
</feature>
<dbReference type="RefSeq" id="WP_152766474.1">
    <property type="nucleotide sequence ID" value="NZ_WHLY01000003.1"/>
</dbReference>